<protein>
    <submittedName>
        <fullName evidence="2">Uncharacterized protein</fullName>
    </submittedName>
</protein>
<keyword evidence="3" id="KW-1185">Reference proteome</keyword>
<feature type="region of interest" description="Disordered" evidence="1">
    <location>
        <begin position="108"/>
        <end position="127"/>
    </location>
</feature>
<comment type="caution">
    <text evidence="2">The sequence shown here is derived from an EMBL/GenBank/DDBJ whole genome shotgun (WGS) entry which is preliminary data.</text>
</comment>
<evidence type="ECO:0000313" key="2">
    <source>
        <dbReference type="EMBL" id="KAK0422890.1"/>
    </source>
</evidence>
<sequence length="127" mass="14377">MSSSREFGDGEGPSGAKAVHRDARHPAPDAVEDSRPAPRERNPLPAQPDHEDVAKAAMIKFDRQFKTLGELMNDLYAAENRLNRGQYNIEYSTDIFELVADGMLQHEESLRNRSFEENANYNEDRNA</sequence>
<name>A0AA39IEF3_9BILA</name>
<accession>A0AA39IEF3</accession>
<evidence type="ECO:0000313" key="3">
    <source>
        <dbReference type="Proteomes" id="UP001175271"/>
    </source>
</evidence>
<dbReference type="Proteomes" id="UP001175271">
    <property type="component" value="Unassembled WGS sequence"/>
</dbReference>
<dbReference type="AlphaFoldDB" id="A0AA39IEF3"/>
<dbReference type="EMBL" id="JAUCMV010000001">
    <property type="protein sequence ID" value="KAK0422890.1"/>
    <property type="molecule type" value="Genomic_DNA"/>
</dbReference>
<proteinExistence type="predicted"/>
<feature type="compositionally biased region" description="Basic and acidic residues" evidence="1">
    <location>
        <begin position="19"/>
        <end position="51"/>
    </location>
</feature>
<organism evidence="2 3">
    <name type="scientific">Steinernema hermaphroditum</name>
    <dbReference type="NCBI Taxonomy" id="289476"/>
    <lineage>
        <taxon>Eukaryota</taxon>
        <taxon>Metazoa</taxon>
        <taxon>Ecdysozoa</taxon>
        <taxon>Nematoda</taxon>
        <taxon>Chromadorea</taxon>
        <taxon>Rhabditida</taxon>
        <taxon>Tylenchina</taxon>
        <taxon>Panagrolaimomorpha</taxon>
        <taxon>Strongyloidoidea</taxon>
        <taxon>Steinernematidae</taxon>
        <taxon>Steinernema</taxon>
    </lineage>
</organism>
<reference evidence="2" key="1">
    <citation type="submission" date="2023-06" db="EMBL/GenBank/DDBJ databases">
        <title>Genomic analysis of the entomopathogenic nematode Steinernema hermaphroditum.</title>
        <authorList>
            <person name="Schwarz E.M."/>
            <person name="Heppert J.K."/>
            <person name="Baniya A."/>
            <person name="Schwartz H.T."/>
            <person name="Tan C.-H."/>
            <person name="Antoshechkin I."/>
            <person name="Sternberg P.W."/>
            <person name="Goodrich-Blair H."/>
            <person name="Dillman A.R."/>
        </authorList>
    </citation>
    <scope>NUCLEOTIDE SEQUENCE</scope>
    <source>
        <strain evidence="2">PS9179</strain>
        <tissue evidence="2">Whole animal</tissue>
    </source>
</reference>
<evidence type="ECO:0000256" key="1">
    <source>
        <dbReference type="SAM" id="MobiDB-lite"/>
    </source>
</evidence>
<gene>
    <name evidence="2" type="ORF">QR680_007848</name>
</gene>
<feature type="region of interest" description="Disordered" evidence="1">
    <location>
        <begin position="1"/>
        <end position="51"/>
    </location>
</feature>